<protein>
    <submittedName>
        <fullName evidence="1">Uncharacterized protein</fullName>
    </submittedName>
</protein>
<dbReference type="EMBL" id="CP099430">
    <property type="protein sequence ID" value="USW59595.1"/>
    <property type="molecule type" value="Genomic_DNA"/>
</dbReference>
<dbReference type="Proteomes" id="UP001056384">
    <property type="component" value="Chromosome 13"/>
</dbReference>
<dbReference type="OrthoDB" id="3798483at2759"/>
<evidence type="ECO:0000313" key="1">
    <source>
        <dbReference type="EMBL" id="USW59595.1"/>
    </source>
</evidence>
<proteinExistence type="predicted"/>
<name>A0A9Q9EQY1_9PEZI</name>
<reference evidence="1" key="1">
    <citation type="submission" date="2022-06" db="EMBL/GenBank/DDBJ databases">
        <title>Complete genome sequences of two strains of the flax pathogen Septoria linicola.</title>
        <authorList>
            <person name="Lapalu N."/>
            <person name="Simon A."/>
            <person name="Demenou B."/>
            <person name="Paumier D."/>
            <person name="Guillot M.-P."/>
            <person name="Gout L."/>
            <person name="Valade R."/>
        </authorList>
    </citation>
    <scope>NUCLEOTIDE SEQUENCE</scope>
    <source>
        <strain evidence="1">SE15195</strain>
    </source>
</reference>
<accession>A0A9Q9EQY1</accession>
<dbReference type="AlphaFoldDB" id="A0A9Q9EQY1"/>
<evidence type="ECO:0000313" key="2">
    <source>
        <dbReference type="Proteomes" id="UP001056384"/>
    </source>
</evidence>
<gene>
    <name evidence="1" type="ORF">Slin15195_G129140</name>
</gene>
<keyword evidence="2" id="KW-1185">Reference proteome</keyword>
<organism evidence="1 2">
    <name type="scientific">Septoria linicola</name>
    <dbReference type="NCBI Taxonomy" id="215465"/>
    <lineage>
        <taxon>Eukaryota</taxon>
        <taxon>Fungi</taxon>
        <taxon>Dikarya</taxon>
        <taxon>Ascomycota</taxon>
        <taxon>Pezizomycotina</taxon>
        <taxon>Dothideomycetes</taxon>
        <taxon>Dothideomycetidae</taxon>
        <taxon>Mycosphaerellales</taxon>
        <taxon>Mycosphaerellaceae</taxon>
        <taxon>Septoria</taxon>
    </lineage>
</organism>
<sequence>MRDRSAPIKTVEATHSGKYAAQADYDTAGINLNKRLSISVGARMMVTENLWVAGGVVNGSLGTVRYAIWANNADPNKHLLLVVLFELDGYTGPTFHQTFDLLGLYNLPPNVATRWWNYNNRSDSKRSRTQFP</sequence>